<gene>
    <name evidence="1" type="ORF">BHO_0900101</name>
</gene>
<geneLocation type="plasmid" evidence="1">
    <name>unnamed</name>
</geneLocation>
<reference evidence="1" key="1">
    <citation type="submission" date="2013-04" db="EMBL/GenBank/DDBJ databases">
        <title>Comparative Genomics of Relapsing Fever Spirochetes.</title>
        <authorList>
            <person name="Schwan T.G."/>
            <person name="Raffel S.J."/>
            <person name="Porcella S.F."/>
            <person name="Martens C.A."/>
            <person name="Bruno D.P."/>
            <person name="Ricklefs S.M."/>
            <person name="Barbian K.B."/>
        </authorList>
    </citation>
    <scope>NUCLEOTIDE SEQUENCE</scope>
    <source>
        <strain evidence="1">YBT</strain>
        <plasmid evidence="1">unnamed</plasmid>
    </source>
</reference>
<accession>W5T3M5</accession>
<sequence length="69" mass="8069">MQHNIPISFIMRFIALPIKVNLYVPNNKITNLKTHYIFYFPGQLEPKLIDSHTVVLMQCKNQNLLATQI</sequence>
<dbReference type="HOGENOM" id="CLU_2767663_0_0_12"/>
<protein>
    <submittedName>
        <fullName evidence="1">Uncharacterized protein</fullName>
    </submittedName>
</protein>
<dbReference type="EMBL" id="CP005740">
    <property type="protein sequence ID" value="AHH13493.1"/>
    <property type="molecule type" value="Genomic_DNA"/>
</dbReference>
<organism evidence="1">
    <name type="scientific">Borrelia hermsii YBT</name>
    <dbReference type="NCBI Taxonomy" id="1313295"/>
    <lineage>
        <taxon>Bacteria</taxon>
        <taxon>Pseudomonadati</taxon>
        <taxon>Spirochaetota</taxon>
        <taxon>Spirochaetia</taxon>
        <taxon>Spirochaetales</taxon>
        <taxon>Borreliaceae</taxon>
        <taxon>Borrelia</taxon>
    </lineage>
</organism>
<dbReference type="AlphaFoldDB" id="W5T3M5"/>
<keyword evidence="1" id="KW-0614">Plasmid</keyword>
<evidence type="ECO:0000313" key="1">
    <source>
        <dbReference type="EMBL" id="AHH13493.1"/>
    </source>
</evidence>
<name>W5T3M5_BORHE</name>
<proteinExistence type="predicted"/>